<keyword evidence="2 4" id="KW-0689">Ribosomal protein</keyword>
<proteinExistence type="inferred from homology"/>
<sequence>MPIARAKVFRLARNFRGRARNVWSIARQRVEKALQHSFRGRKEKKRTFRSLFIARINAGAREHGLPYSHLMKGLSDANIMLNRNVLSELAMTEPFSFKALCDQVKLMRGTLAN</sequence>
<evidence type="ECO:0000256" key="5">
    <source>
        <dbReference type="RuleBase" id="RU004311"/>
    </source>
</evidence>
<comment type="caution">
    <text evidence="6">The sequence shown here is derived from an EMBL/GenBank/DDBJ whole genome shotgun (WGS) entry which is preliminary data.</text>
</comment>
<dbReference type="Proteomes" id="UP000485058">
    <property type="component" value="Unassembled WGS sequence"/>
</dbReference>
<keyword evidence="5" id="KW-0699">rRNA-binding</keyword>
<dbReference type="Pfam" id="PF00453">
    <property type="entry name" value="Ribosomal_L20"/>
    <property type="match status" value="1"/>
</dbReference>
<dbReference type="CDD" id="cd07026">
    <property type="entry name" value="Ribosomal_L20"/>
    <property type="match status" value="1"/>
</dbReference>
<dbReference type="SUPFAM" id="SSF74731">
    <property type="entry name" value="Ribosomal protein L20"/>
    <property type="match status" value="1"/>
</dbReference>
<dbReference type="GO" id="GO:0006412">
    <property type="term" value="P:translation"/>
    <property type="evidence" value="ECO:0007669"/>
    <property type="project" value="InterPro"/>
</dbReference>
<evidence type="ECO:0000256" key="2">
    <source>
        <dbReference type="ARBA" id="ARBA00022980"/>
    </source>
</evidence>
<gene>
    <name evidence="6" type="ORF">HaLaN_12472</name>
</gene>
<protein>
    <recommendedName>
        <fullName evidence="5">50S ribosomal protein L20</fullName>
    </recommendedName>
</protein>
<evidence type="ECO:0000313" key="6">
    <source>
        <dbReference type="EMBL" id="GFH16113.1"/>
    </source>
</evidence>
<dbReference type="InterPro" id="IPR005813">
    <property type="entry name" value="Ribosomal_bL20"/>
</dbReference>
<name>A0A699Z0R0_HAELA</name>
<dbReference type="EMBL" id="BLLF01000948">
    <property type="protein sequence ID" value="GFH16113.1"/>
    <property type="molecule type" value="Genomic_DNA"/>
</dbReference>
<comment type="similarity">
    <text evidence="1 4">Belongs to the bacterial ribosomal protein bL20 family.</text>
</comment>
<dbReference type="InterPro" id="IPR035566">
    <property type="entry name" value="Ribosomal_protein_bL20_C"/>
</dbReference>
<keyword evidence="3 4" id="KW-0687">Ribonucleoprotein</keyword>
<dbReference type="PANTHER" id="PTHR10986">
    <property type="entry name" value="39S RIBOSOMAL PROTEIN L20"/>
    <property type="match status" value="1"/>
</dbReference>
<comment type="function">
    <text evidence="5">Binds directly to 23S ribosomal RNA and is necessary for the in vitro assembly process of the 50S ribosomal subunit. It is not involved in the protein synthesizing functions of that subunit.</text>
</comment>
<dbReference type="NCBIfam" id="TIGR01032">
    <property type="entry name" value="rplT_bact"/>
    <property type="match status" value="1"/>
</dbReference>
<dbReference type="Gene3D" id="6.10.160.10">
    <property type="match status" value="1"/>
</dbReference>
<dbReference type="GO" id="GO:1990904">
    <property type="term" value="C:ribonucleoprotein complex"/>
    <property type="evidence" value="ECO:0007669"/>
    <property type="project" value="UniProtKB-KW"/>
</dbReference>
<dbReference type="GO" id="GO:0003735">
    <property type="term" value="F:structural constituent of ribosome"/>
    <property type="evidence" value="ECO:0007669"/>
    <property type="project" value="InterPro"/>
</dbReference>
<dbReference type="GO" id="GO:0019843">
    <property type="term" value="F:rRNA binding"/>
    <property type="evidence" value="ECO:0007669"/>
    <property type="project" value="UniProtKB-KW"/>
</dbReference>
<keyword evidence="7" id="KW-1185">Reference proteome</keyword>
<dbReference type="Gene3D" id="1.10.1900.20">
    <property type="entry name" value="Ribosomal protein L20"/>
    <property type="match status" value="1"/>
</dbReference>
<evidence type="ECO:0000313" key="7">
    <source>
        <dbReference type="Proteomes" id="UP000485058"/>
    </source>
</evidence>
<keyword evidence="5" id="KW-0694">RNA-binding</keyword>
<dbReference type="FunFam" id="1.10.1900.20:FF:000001">
    <property type="entry name" value="50S ribosomal protein L20"/>
    <property type="match status" value="1"/>
</dbReference>
<organism evidence="6 7">
    <name type="scientific">Haematococcus lacustris</name>
    <name type="common">Green alga</name>
    <name type="synonym">Haematococcus pluvialis</name>
    <dbReference type="NCBI Taxonomy" id="44745"/>
    <lineage>
        <taxon>Eukaryota</taxon>
        <taxon>Viridiplantae</taxon>
        <taxon>Chlorophyta</taxon>
        <taxon>core chlorophytes</taxon>
        <taxon>Chlorophyceae</taxon>
        <taxon>CS clade</taxon>
        <taxon>Chlamydomonadales</taxon>
        <taxon>Haematococcaceae</taxon>
        <taxon>Haematococcus</taxon>
    </lineage>
</organism>
<accession>A0A699Z0R0</accession>
<dbReference type="PRINTS" id="PR00062">
    <property type="entry name" value="RIBOSOMALL20"/>
</dbReference>
<dbReference type="AlphaFoldDB" id="A0A699Z0R0"/>
<reference evidence="6 7" key="1">
    <citation type="submission" date="2020-02" db="EMBL/GenBank/DDBJ databases">
        <title>Draft genome sequence of Haematococcus lacustris strain NIES-144.</title>
        <authorList>
            <person name="Morimoto D."/>
            <person name="Nakagawa S."/>
            <person name="Yoshida T."/>
            <person name="Sawayama S."/>
        </authorList>
    </citation>
    <scope>NUCLEOTIDE SEQUENCE [LARGE SCALE GENOMIC DNA]</scope>
    <source>
        <strain evidence="6 7">NIES-144</strain>
    </source>
</reference>
<evidence type="ECO:0000256" key="1">
    <source>
        <dbReference type="ARBA" id="ARBA00007698"/>
    </source>
</evidence>
<evidence type="ECO:0000256" key="3">
    <source>
        <dbReference type="ARBA" id="ARBA00023274"/>
    </source>
</evidence>
<dbReference type="GO" id="GO:0005840">
    <property type="term" value="C:ribosome"/>
    <property type="evidence" value="ECO:0007669"/>
    <property type="project" value="UniProtKB-KW"/>
</dbReference>
<evidence type="ECO:0000256" key="4">
    <source>
        <dbReference type="RuleBase" id="RU000561"/>
    </source>
</evidence>